<keyword evidence="1 3" id="KW-0378">Hydrolase</keyword>
<comment type="caution">
    <text evidence="5">The sequence shown here is derived from an EMBL/GenBank/DDBJ whole genome shotgun (WGS) entry which is preliminary data.</text>
</comment>
<dbReference type="Gene3D" id="3.20.20.80">
    <property type="entry name" value="Glycosidases"/>
    <property type="match status" value="1"/>
</dbReference>
<accession>A0A9D2I692</accession>
<evidence type="ECO:0000313" key="6">
    <source>
        <dbReference type="Proteomes" id="UP000886858"/>
    </source>
</evidence>
<dbReference type="Gene3D" id="3.40.50.880">
    <property type="match status" value="1"/>
</dbReference>
<reference evidence="5" key="1">
    <citation type="journal article" date="2021" name="PeerJ">
        <title>Extensive microbial diversity within the chicken gut microbiome revealed by metagenomics and culture.</title>
        <authorList>
            <person name="Gilroy R."/>
            <person name="Ravi A."/>
            <person name="Getino M."/>
            <person name="Pursley I."/>
            <person name="Horton D.L."/>
            <person name="Alikhan N.F."/>
            <person name="Baker D."/>
            <person name="Gharbi K."/>
            <person name="Hall N."/>
            <person name="Watson M."/>
            <person name="Adriaenssens E.M."/>
            <person name="Foster-Nyarko E."/>
            <person name="Jarju S."/>
            <person name="Secka A."/>
            <person name="Antonio M."/>
            <person name="Oren A."/>
            <person name="Chaudhuri R.R."/>
            <person name="La Ragione R."/>
            <person name="Hildebrand F."/>
            <person name="Pallen M.J."/>
        </authorList>
    </citation>
    <scope>NUCLEOTIDE SEQUENCE</scope>
    <source>
        <strain evidence="5">CHK179-7159</strain>
    </source>
</reference>
<sequence>MGKFILGTNYWASHAGTNMWKDWKPETVKKDLAILRENGVEYLRVFPIWPDFQPVEPFFNNKLKEYRMADGSLPPNPWYLDPVMLDRFQDFCRIAQDKGMKLIVGLLTGWMSGRRFIPSALYEKNLFADPTALYFEQLFIKGFVTALKQENVIYAWDLGNECNCMDEAHRREEAYSWTSIVTNAIKAVDGNRPVVSGMHSLTLEGIWNIQDQGEITDILTTHPYPLWVEHCRFDRTASQRTLLHATAQTQYYATIGHRKCLVEEIGTMGPMLCDEETAAGFLKVNLWSNWANGAAGVMWWCAHDQSQLSFPPYDWNMCERELGMVDINGRPKPVLLEMKAFQEQMDNLGLSLPYRETDGVCILSQGQDHWGIAYMTYVLAKQAGLTLDFAYCEQELPESGLYFLPSVCMAAMSKRSYDRLKERIKGGAALYLSADDGFFTEFEELTGFRIKDSRQAQERGSFEWAGDKLEYSRNVRRSLVKGRGRILAEDENKEPLFCMAEYGKGKVYFLNFPMEAMLLAKENGLEQSYYRLYQTIAEAVLQKKELRCENPYTGITYHRGKEKKYAVIVNYSGQEQNPRLKVDPSCLIRIVYGNSELIEPFGAVVLEIVR</sequence>
<comment type="similarity">
    <text evidence="3">Belongs to the glycosyl hydrolase 5 (cellulase A) family.</text>
</comment>
<dbReference type="InterPro" id="IPR029062">
    <property type="entry name" value="Class_I_gatase-like"/>
</dbReference>
<dbReference type="SUPFAM" id="SSF51445">
    <property type="entry name" value="(Trans)glycosidases"/>
    <property type="match status" value="1"/>
</dbReference>
<reference evidence="5" key="2">
    <citation type="submission" date="2021-04" db="EMBL/GenBank/DDBJ databases">
        <authorList>
            <person name="Gilroy R."/>
        </authorList>
    </citation>
    <scope>NUCLEOTIDE SEQUENCE</scope>
    <source>
        <strain evidence="5">CHK179-7159</strain>
    </source>
</reference>
<dbReference type="GO" id="GO:0000272">
    <property type="term" value="P:polysaccharide catabolic process"/>
    <property type="evidence" value="ECO:0007669"/>
    <property type="project" value="InterPro"/>
</dbReference>
<protein>
    <submittedName>
        <fullName evidence="5">Cellulase family glycosylhydrolase</fullName>
    </submittedName>
</protein>
<dbReference type="Pfam" id="PF00150">
    <property type="entry name" value="Cellulase"/>
    <property type="match status" value="1"/>
</dbReference>
<dbReference type="Proteomes" id="UP000886858">
    <property type="component" value="Unassembled WGS sequence"/>
</dbReference>
<dbReference type="GO" id="GO:0004553">
    <property type="term" value="F:hydrolase activity, hydrolyzing O-glycosyl compounds"/>
    <property type="evidence" value="ECO:0007669"/>
    <property type="project" value="InterPro"/>
</dbReference>
<evidence type="ECO:0000259" key="4">
    <source>
        <dbReference type="Pfam" id="PF00150"/>
    </source>
</evidence>
<gene>
    <name evidence="5" type="ORF">H9717_05210</name>
</gene>
<dbReference type="EMBL" id="DWYY01000057">
    <property type="protein sequence ID" value="HJA92498.1"/>
    <property type="molecule type" value="Genomic_DNA"/>
</dbReference>
<dbReference type="InterPro" id="IPR017853">
    <property type="entry name" value="GH"/>
</dbReference>
<evidence type="ECO:0000256" key="3">
    <source>
        <dbReference type="RuleBase" id="RU361153"/>
    </source>
</evidence>
<organism evidence="5 6">
    <name type="scientific">Candidatus Eisenbergiella merdipullorum</name>
    <dbReference type="NCBI Taxonomy" id="2838553"/>
    <lineage>
        <taxon>Bacteria</taxon>
        <taxon>Bacillati</taxon>
        <taxon>Bacillota</taxon>
        <taxon>Clostridia</taxon>
        <taxon>Lachnospirales</taxon>
        <taxon>Lachnospiraceae</taxon>
        <taxon>Eisenbergiella</taxon>
    </lineage>
</organism>
<name>A0A9D2I692_9FIRM</name>
<evidence type="ECO:0000256" key="2">
    <source>
        <dbReference type="ARBA" id="ARBA00023295"/>
    </source>
</evidence>
<feature type="domain" description="Glycoside hydrolase family 5" evidence="4">
    <location>
        <begin position="69"/>
        <end position="302"/>
    </location>
</feature>
<dbReference type="InterPro" id="IPR001547">
    <property type="entry name" value="Glyco_hydro_5"/>
</dbReference>
<evidence type="ECO:0000256" key="1">
    <source>
        <dbReference type="ARBA" id="ARBA00022801"/>
    </source>
</evidence>
<evidence type="ECO:0000313" key="5">
    <source>
        <dbReference type="EMBL" id="HJA92498.1"/>
    </source>
</evidence>
<dbReference type="AlphaFoldDB" id="A0A9D2I692"/>
<keyword evidence="2 3" id="KW-0326">Glycosidase</keyword>
<proteinExistence type="inferred from homology"/>